<dbReference type="GO" id="GO:0004803">
    <property type="term" value="F:transposase activity"/>
    <property type="evidence" value="ECO:0007669"/>
    <property type="project" value="InterPro"/>
</dbReference>
<keyword evidence="3" id="KW-1185">Reference proteome</keyword>
<feature type="coiled-coil region" evidence="1">
    <location>
        <begin position="75"/>
        <end position="102"/>
    </location>
</feature>
<keyword evidence="1" id="KW-0175">Coiled coil</keyword>
<dbReference type="PANTHER" id="PTHR33215">
    <property type="entry name" value="PROTEIN DISTAL ANTENNA"/>
    <property type="match status" value="1"/>
</dbReference>
<dbReference type="GO" id="GO:0006313">
    <property type="term" value="P:DNA transposition"/>
    <property type="evidence" value="ECO:0007669"/>
    <property type="project" value="InterPro"/>
</dbReference>
<organism evidence="2 3">
    <name type="scientific">Glycomyces harbinensis</name>
    <dbReference type="NCBI Taxonomy" id="58114"/>
    <lineage>
        <taxon>Bacteria</taxon>
        <taxon>Bacillati</taxon>
        <taxon>Actinomycetota</taxon>
        <taxon>Actinomycetes</taxon>
        <taxon>Glycomycetales</taxon>
        <taxon>Glycomycetaceae</taxon>
        <taxon>Glycomyces</taxon>
    </lineage>
</organism>
<dbReference type="InterPro" id="IPR002514">
    <property type="entry name" value="Transposase_8"/>
</dbReference>
<accession>A0A1G6VMB7</accession>
<dbReference type="Gene3D" id="1.10.10.60">
    <property type="entry name" value="Homeodomain-like"/>
    <property type="match status" value="1"/>
</dbReference>
<dbReference type="AlphaFoldDB" id="A0A1G6VMB7"/>
<dbReference type="GO" id="GO:0003677">
    <property type="term" value="F:DNA binding"/>
    <property type="evidence" value="ECO:0007669"/>
    <property type="project" value="InterPro"/>
</dbReference>
<dbReference type="InterPro" id="IPR009057">
    <property type="entry name" value="Homeodomain-like_sf"/>
</dbReference>
<proteinExistence type="predicted"/>
<dbReference type="Proteomes" id="UP000198949">
    <property type="component" value="Unassembled WGS sequence"/>
</dbReference>
<dbReference type="InterPro" id="IPR051839">
    <property type="entry name" value="RD_transcriptional_regulator"/>
</dbReference>
<sequence length="112" mass="12988">MSTSKFQRCFPEEFKAEAVRMYLDDPATTYTAVAKNLGVSSETLRNWVKQHRKKQGESPRYQAPTSENEGLVGYDAVIAEENRKLRAENERLRQERDILRKAAKFFAGETNW</sequence>
<dbReference type="PANTHER" id="PTHR33215:SF13">
    <property type="entry name" value="PROTEIN DISTAL ANTENNA"/>
    <property type="match status" value="1"/>
</dbReference>
<dbReference type="Pfam" id="PF01527">
    <property type="entry name" value="HTH_Tnp_1"/>
    <property type="match status" value="1"/>
</dbReference>
<reference evidence="3" key="1">
    <citation type="submission" date="2016-10" db="EMBL/GenBank/DDBJ databases">
        <authorList>
            <person name="Varghese N."/>
            <person name="Submissions S."/>
        </authorList>
    </citation>
    <scope>NUCLEOTIDE SEQUENCE [LARGE SCALE GENOMIC DNA]</scope>
    <source>
        <strain evidence="3">CGMCC 4.3516</strain>
    </source>
</reference>
<dbReference type="EMBL" id="FNAD01000005">
    <property type="protein sequence ID" value="SDD54553.1"/>
    <property type="molecule type" value="Genomic_DNA"/>
</dbReference>
<name>A0A1G6VMB7_9ACTN</name>
<dbReference type="SUPFAM" id="SSF46689">
    <property type="entry name" value="Homeodomain-like"/>
    <property type="match status" value="1"/>
</dbReference>
<evidence type="ECO:0000313" key="2">
    <source>
        <dbReference type="EMBL" id="SDD54553.1"/>
    </source>
</evidence>
<dbReference type="STRING" id="58114.SAMN05216270_10517"/>
<evidence type="ECO:0000256" key="1">
    <source>
        <dbReference type="SAM" id="Coils"/>
    </source>
</evidence>
<evidence type="ECO:0000313" key="3">
    <source>
        <dbReference type="Proteomes" id="UP000198949"/>
    </source>
</evidence>
<gene>
    <name evidence="2" type="ORF">SAMN05216270_10517</name>
</gene>
<protein>
    <submittedName>
        <fullName evidence="2">Transposase</fullName>
    </submittedName>
</protein>